<comment type="caution">
    <text evidence="1">The sequence shown here is derived from an EMBL/GenBank/DDBJ whole genome shotgun (WGS) entry which is preliminary data.</text>
</comment>
<dbReference type="AlphaFoldDB" id="A0A8H7E0K7"/>
<gene>
    <name evidence="1" type="ORF">GJ744_003445</name>
</gene>
<organism evidence="1 2">
    <name type="scientific">Endocarpon pusillum</name>
    <dbReference type="NCBI Taxonomy" id="364733"/>
    <lineage>
        <taxon>Eukaryota</taxon>
        <taxon>Fungi</taxon>
        <taxon>Dikarya</taxon>
        <taxon>Ascomycota</taxon>
        <taxon>Pezizomycotina</taxon>
        <taxon>Eurotiomycetes</taxon>
        <taxon>Chaetothyriomycetidae</taxon>
        <taxon>Verrucariales</taxon>
        <taxon>Verrucariaceae</taxon>
        <taxon>Endocarpon</taxon>
    </lineage>
</organism>
<accession>A0A8H7E0K7</accession>
<proteinExistence type="predicted"/>
<sequence length="242" mass="27516">MATEYNMADYESDEDGEDFINLPPEQNLFSTALFVQSLLASHDIPHAMHGGFSLRLRGSDRKARQIDFAVQPSGGMRQLKEVLRPCPRVRYPNICEGIMKIFVETGPGFDECAEYRRIEVDLKAPGIAGSPLDLSESRVEITVKMHDGHNEKFTLLDLSHALNSKLKVLYERRYERDFEDVAWFFAKYPQEIRKFSGDLDQYGLAVFFDSLEGDERTSWSDIVDGLDVDWEGTVEHAKASAP</sequence>
<dbReference type="Proteomes" id="UP000606974">
    <property type="component" value="Unassembled WGS sequence"/>
</dbReference>
<protein>
    <submittedName>
        <fullName evidence="1">Uncharacterized protein</fullName>
    </submittedName>
</protein>
<dbReference type="OrthoDB" id="4193337at2759"/>
<name>A0A8H7E0K7_9EURO</name>
<evidence type="ECO:0000313" key="1">
    <source>
        <dbReference type="EMBL" id="KAF7503623.1"/>
    </source>
</evidence>
<keyword evidence="2" id="KW-1185">Reference proteome</keyword>
<dbReference type="EMBL" id="JAACFV010000169">
    <property type="protein sequence ID" value="KAF7503623.1"/>
    <property type="molecule type" value="Genomic_DNA"/>
</dbReference>
<evidence type="ECO:0000313" key="2">
    <source>
        <dbReference type="Proteomes" id="UP000606974"/>
    </source>
</evidence>
<reference evidence="1" key="1">
    <citation type="submission" date="2020-02" db="EMBL/GenBank/DDBJ databases">
        <authorList>
            <person name="Palmer J.M."/>
        </authorList>
    </citation>
    <scope>NUCLEOTIDE SEQUENCE</scope>
    <source>
        <strain evidence="1">EPUS1.4</strain>
        <tissue evidence="1">Thallus</tissue>
    </source>
</reference>